<dbReference type="AlphaFoldDB" id="A0A1T4NNH4"/>
<keyword evidence="1" id="KW-0812">Transmembrane</keyword>
<keyword evidence="1" id="KW-1133">Transmembrane helix</keyword>
<organism evidence="2 3">
    <name type="scientific">Cetobacterium ceti</name>
    <dbReference type="NCBI Taxonomy" id="180163"/>
    <lineage>
        <taxon>Bacteria</taxon>
        <taxon>Fusobacteriati</taxon>
        <taxon>Fusobacteriota</taxon>
        <taxon>Fusobacteriia</taxon>
        <taxon>Fusobacteriales</taxon>
        <taxon>Fusobacteriaceae</taxon>
        <taxon>Cetobacterium</taxon>
    </lineage>
</organism>
<proteinExistence type="predicted"/>
<keyword evidence="1" id="KW-0472">Membrane</keyword>
<name>A0A1T4NNH4_9FUSO</name>
<sequence>MATELNLTNGTVLKKGFIGFSWTTFFFGFFVPLLRGDWLWFILLLIAQWFSYGFASIVMAFFYNKLYTRKLIEKDGFIPADDYSRQLLIMAGIYKD</sequence>
<accession>A0A1T4NNH4</accession>
<feature type="transmembrane region" description="Helical" evidence="1">
    <location>
        <begin position="12"/>
        <end position="32"/>
    </location>
</feature>
<evidence type="ECO:0000256" key="1">
    <source>
        <dbReference type="SAM" id="Phobius"/>
    </source>
</evidence>
<evidence type="ECO:0000313" key="2">
    <source>
        <dbReference type="EMBL" id="SJZ80759.1"/>
    </source>
</evidence>
<dbReference type="OrthoDB" id="88178at2"/>
<reference evidence="2 3" key="1">
    <citation type="submission" date="2017-02" db="EMBL/GenBank/DDBJ databases">
        <authorList>
            <person name="Peterson S.W."/>
        </authorList>
    </citation>
    <scope>NUCLEOTIDE SEQUENCE [LARGE SCALE GENOMIC DNA]</scope>
    <source>
        <strain evidence="2 3">ATCC 700028</strain>
    </source>
</reference>
<feature type="transmembrane region" description="Helical" evidence="1">
    <location>
        <begin position="38"/>
        <end position="63"/>
    </location>
</feature>
<protein>
    <recommendedName>
        <fullName evidence="4">HrgC protein</fullName>
    </recommendedName>
</protein>
<evidence type="ECO:0008006" key="4">
    <source>
        <dbReference type="Google" id="ProtNLM"/>
    </source>
</evidence>
<gene>
    <name evidence="2" type="ORF">SAMN02745174_01602</name>
</gene>
<evidence type="ECO:0000313" key="3">
    <source>
        <dbReference type="Proteomes" id="UP000191153"/>
    </source>
</evidence>
<dbReference type="Proteomes" id="UP000191153">
    <property type="component" value="Unassembled WGS sequence"/>
</dbReference>
<dbReference type="STRING" id="180163.SAMN02745174_01602"/>
<dbReference type="RefSeq" id="WP_078694087.1">
    <property type="nucleotide sequence ID" value="NZ_FUWX01000011.1"/>
</dbReference>
<dbReference type="EMBL" id="FUWX01000011">
    <property type="protein sequence ID" value="SJZ80759.1"/>
    <property type="molecule type" value="Genomic_DNA"/>
</dbReference>
<keyword evidence="3" id="KW-1185">Reference proteome</keyword>